<keyword evidence="2" id="KW-1185">Reference proteome</keyword>
<comment type="caution">
    <text evidence="1">The sequence shown here is derived from an EMBL/GenBank/DDBJ whole genome shotgun (WGS) entry which is preliminary data.</text>
</comment>
<feature type="non-terminal residue" evidence="1">
    <location>
        <position position="1"/>
    </location>
</feature>
<evidence type="ECO:0000313" key="1">
    <source>
        <dbReference type="EMBL" id="CAL1534067.1"/>
    </source>
</evidence>
<feature type="non-terminal residue" evidence="1">
    <location>
        <position position="166"/>
    </location>
</feature>
<gene>
    <name evidence="1" type="ORF">GSLYS_00008027001</name>
</gene>
<reference evidence="1 2" key="1">
    <citation type="submission" date="2024-04" db="EMBL/GenBank/DDBJ databases">
        <authorList>
            <consortium name="Genoscope - CEA"/>
            <person name="William W."/>
        </authorList>
    </citation>
    <scope>NUCLEOTIDE SEQUENCE [LARGE SCALE GENOMIC DNA]</scope>
</reference>
<evidence type="ECO:0000313" key="2">
    <source>
        <dbReference type="Proteomes" id="UP001497497"/>
    </source>
</evidence>
<organism evidence="1 2">
    <name type="scientific">Lymnaea stagnalis</name>
    <name type="common">Great pond snail</name>
    <name type="synonym">Helix stagnalis</name>
    <dbReference type="NCBI Taxonomy" id="6523"/>
    <lineage>
        <taxon>Eukaryota</taxon>
        <taxon>Metazoa</taxon>
        <taxon>Spiralia</taxon>
        <taxon>Lophotrochozoa</taxon>
        <taxon>Mollusca</taxon>
        <taxon>Gastropoda</taxon>
        <taxon>Heterobranchia</taxon>
        <taxon>Euthyneura</taxon>
        <taxon>Panpulmonata</taxon>
        <taxon>Hygrophila</taxon>
        <taxon>Lymnaeoidea</taxon>
        <taxon>Lymnaeidae</taxon>
        <taxon>Lymnaea</taxon>
    </lineage>
</organism>
<sequence>SLLCPPAEEGKNHTLIFKWIFDEKNTDIKISVERKEYAIAMCFYPNTCTDYYDDEFKTKYMFDRYRNRSTIEVQIFKTSRDEESFWYIVQNTVVFKCAVKIYSRAPTVSCNQFVSDDGLYISCSASQIYPMAKCVIEIVSLKSAKIFINTTMMCENNRLVGRPTYY</sequence>
<name>A0AAV2HJL5_LYMST</name>
<dbReference type="AlphaFoldDB" id="A0AAV2HJL5"/>
<protein>
    <submittedName>
        <fullName evidence="1">Uncharacterized protein</fullName>
    </submittedName>
</protein>
<accession>A0AAV2HJL5</accession>
<dbReference type="Proteomes" id="UP001497497">
    <property type="component" value="Unassembled WGS sequence"/>
</dbReference>
<proteinExistence type="predicted"/>
<dbReference type="EMBL" id="CAXITT010000160">
    <property type="protein sequence ID" value="CAL1534067.1"/>
    <property type="molecule type" value="Genomic_DNA"/>
</dbReference>